<reference evidence="8 9" key="1">
    <citation type="submission" date="2018-05" db="EMBL/GenBank/DDBJ databases">
        <title>Complete genome sequencing of three human clinical isolates of Staphylococcus caprae reveals virulence factors similar to those of S. epidermidis and S. capitis.</title>
        <authorList>
            <person name="Watanabe S."/>
            <person name="Cui L."/>
        </authorList>
    </citation>
    <scope>NUCLEOTIDE SEQUENCE [LARGE SCALE GENOMIC DNA]</scope>
    <source>
        <strain evidence="8 9">JMUB590</strain>
    </source>
</reference>
<keyword evidence="3 7" id="KW-0812">Transmembrane</keyword>
<dbReference type="EMBL" id="AP018586">
    <property type="protein sequence ID" value="BBD92117.1"/>
    <property type="molecule type" value="Genomic_DNA"/>
</dbReference>
<keyword evidence="2" id="KW-1003">Cell membrane</keyword>
<feature type="compositionally biased region" description="Basic and acidic residues" evidence="6">
    <location>
        <begin position="353"/>
        <end position="363"/>
    </location>
</feature>
<feature type="compositionally biased region" description="Basic and acidic residues" evidence="6">
    <location>
        <begin position="16"/>
        <end position="35"/>
    </location>
</feature>
<evidence type="ECO:0000313" key="9">
    <source>
        <dbReference type="Proteomes" id="UP000274772"/>
    </source>
</evidence>
<dbReference type="NCBIfam" id="TIGR00765">
    <property type="entry name" value="yihY_not_rbn"/>
    <property type="match status" value="1"/>
</dbReference>
<evidence type="ECO:0000256" key="6">
    <source>
        <dbReference type="SAM" id="MobiDB-lite"/>
    </source>
</evidence>
<comment type="subcellular location">
    <subcellularLocation>
        <location evidence="1">Cell membrane</location>
        <topology evidence="1">Multi-pass membrane protein</topology>
    </subcellularLocation>
</comment>
<feature type="compositionally biased region" description="Basic and acidic residues" evidence="6">
    <location>
        <begin position="388"/>
        <end position="418"/>
    </location>
</feature>
<protein>
    <submittedName>
        <fullName evidence="8">Uncharacterized protein</fullName>
    </submittedName>
</protein>
<dbReference type="RefSeq" id="WP_002445478.1">
    <property type="nucleotide sequence ID" value="NZ_AP018585.1"/>
</dbReference>
<feature type="transmembrane region" description="Helical" evidence="7">
    <location>
        <begin position="307"/>
        <end position="329"/>
    </location>
</feature>
<feature type="transmembrane region" description="Helical" evidence="7">
    <location>
        <begin position="98"/>
        <end position="119"/>
    </location>
</feature>
<feature type="transmembrane region" description="Helical" evidence="7">
    <location>
        <begin position="274"/>
        <end position="295"/>
    </location>
</feature>
<evidence type="ECO:0000256" key="3">
    <source>
        <dbReference type="ARBA" id="ARBA00022692"/>
    </source>
</evidence>
<dbReference type="Pfam" id="PF03631">
    <property type="entry name" value="Virul_fac_BrkB"/>
    <property type="match status" value="1"/>
</dbReference>
<feature type="region of interest" description="Disordered" evidence="6">
    <location>
        <begin position="353"/>
        <end position="418"/>
    </location>
</feature>
<accession>A0ABN5W3I5</accession>
<feature type="transmembrane region" description="Helical" evidence="7">
    <location>
        <begin position="196"/>
        <end position="222"/>
    </location>
</feature>
<dbReference type="InterPro" id="IPR017039">
    <property type="entry name" value="Virul_fac_BrkB"/>
</dbReference>
<keyword evidence="5 7" id="KW-0472">Membrane</keyword>
<dbReference type="GeneID" id="58050782"/>
<evidence type="ECO:0000256" key="2">
    <source>
        <dbReference type="ARBA" id="ARBA00022475"/>
    </source>
</evidence>
<sequence>MSKQEKTTSKFLNSAKEQEERQHKKNDDKDKQIKVDRTYIEPQEFKSKSPKKKDQVFFLSRLNKPAKYTKDSNFLKYLIYRIGKDDASGLAAQMTYHFVLAMFPMLIFLLTLLGQFITINTDQINHKVSQYIPDQSTADVVTKIFSSISDSANGGVLSIGLILAIWSASNGMSAIINSFNVAYDVEDARNGIVLKILSVIYTLVLGIVFVVAIVLITLGPVISKFLFGPLGLDKQVEWIFDVVRIVLPLIIIIILFTVLYSVAPNVKTKLRSVLPGALFTSIIWLVGSFLFGWYISNFGNYNKTYGSLAGIIILFLWLYITSFIIIIGAEINAIIHQRKVIKGHTPEEAALLHDDNNQNHYNEDTTYEYNNDTPQNKDENYNIDQNADNEKPEDQETLKDKIVDKFKNNHDNDEKNQK</sequence>
<keyword evidence="4 7" id="KW-1133">Transmembrane helix</keyword>
<gene>
    <name evidence="8" type="ORF">JMUB590_1021</name>
</gene>
<dbReference type="PANTHER" id="PTHR30213">
    <property type="entry name" value="INNER MEMBRANE PROTEIN YHJD"/>
    <property type="match status" value="1"/>
</dbReference>
<keyword evidence="9" id="KW-1185">Reference proteome</keyword>
<dbReference type="Proteomes" id="UP000274772">
    <property type="component" value="Chromosome"/>
</dbReference>
<evidence type="ECO:0000256" key="5">
    <source>
        <dbReference type="ARBA" id="ARBA00023136"/>
    </source>
</evidence>
<evidence type="ECO:0000256" key="4">
    <source>
        <dbReference type="ARBA" id="ARBA00022989"/>
    </source>
</evidence>
<proteinExistence type="predicted"/>
<feature type="transmembrane region" description="Helical" evidence="7">
    <location>
        <begin position="155"/>
        <end position="176"/>
    </location>
</feature>
<feature type="region of interest" description="Disordered" evidence="6">
    <location>
        <begin position="1"/>
        <end position="35"/>
    </location>
</feature>
<dbReference type="PANTHER" id="PTHR30213:SF0">
    <property type="entry name" value="UPF0761 MEMBRANE PROTEIN YIHY"/>
    <property type="match status" value="1"/>
</dbReference>
<evidence type="ECO:0000256" key="1">
    <source>
        <dbReference type="ARBA" id="ARBA00004651"/>
    </source>
</evidence>
<evidence type="ECO:0000313" key="8">
    <source>
        <dbReference type="EMBL" id="BBD92117.1"/>
    </source>
</evidence>
<name>A0ABN5W3I5_9STAP</name>
<feature type="transmembrane region" description="Helical" evidence="7">
    <location>
        <begin position="242"/>
        <end position="262"/>
    </location>
</feature>
<organism evidence="8 9">
    <name type="scientific">Staphylococcus caprae</name>
    <dbReference type="NCBI Taxonomy" id="29380"/>
    <lineage>
        <taxon>Bacteria</taxon>
        <taxon>Bacillati</taxon>
        <taxon>Bacillota</taxon>
        <taxon>Bacilli</taxon>
        <taxon>Bacillales</taxon>
        <taxon>Staphylococcaceae</taxon>
        <taxon>Staphylococcus</taxon>
    </lineage>
</organism>
<evidence type="ECO:0000256" key="7">
    <source>
        <dbReference type="SAM" id="Phobius"/>
    </source>
</evidence>